<dbReference type="RefSeq" id="YP_009110931.1">
    <property type="nucleotide sequence ID" value="NC_025829.1"/>
</dbReference>
<dbReference type="Pfam" id="PF24219">
    <property type="entry name" value="DUF7438"/>
    <property type="match status" value="1"/>
</dbReference>
<accession>A0A097BWW4</accession>
<gene>
    <name evidence="1" type="ORF">pSs1_00123</name>
</gene>
<dbReference type="GeneID" id="22475197"/>
<reference evidence="1 2" key="2">
    <citation type="journal article" date="2016" name="Sci. Rep.">
        <title>Bacteriophage application to control the contaminated water with Shigella.</title>
        <authorList>
            <person name="Jun J.W."/>
            <person name="Giri S.S."/>
            <person name="Kim H.J."/>
            <person name="Yun S.K."/>
            <person name="Chi C."/>
            <person name="Chai J.Y."/>
            <person name="Lee B.C."/>
            <person name="Park S.C."/>
        </authorList>
    </citation>
    <scope>NUCLEOTIDE SEQUENCE [LARGE SCALE GENOMIC DNA]</scope>
</reference>
<dbReference type="KEGG" id="vg:22475197"/>
<reference evidence="2" key="1">
    <citation type="submission" date="2014-09" db="EMBL/GenBank/DDBJ databases">
        <title>Characterization and complete genome sequence of the Shigella sonnei bacteriophage pSs-1.</title>
        <authorList>
            <person name="Jun J.W."/>
            <person name="Park S.C."/>
        </authorList>
    </citation>
    <scope>NUCLEOTIDE SEQUENCE [LARGE SCALE GENOMIC DNA]</scope>
</reference>
<sequence length="43" mass="5108">MDKNSELEKVCDECGPFNTDEYEELCKDFDDKEQELINYINSL</sequence>
<protein>
    <submittedName>
        <fullName evidence="1">Uncharacterized protein</fullName>
    </submittedName>
</protein>
<organism evidence="1 2">
    <name type="scientific">Shigella phage pSs-1</name>
    <dbReference type="NCBI Taxonomy" id="1551641"/>
    <lineage>
        <taxon>Viruses</taxon>
        <taxon>Duplodnaviria</taxon>
        <taxon>Heunggongvirae</taxon>
        <taxon>Uroviricota</taxon>
        <taxon>Caudoviricetes</taxon>
        <taxon>Pantevenvirales</taxon>
        <taxon>Straboviridae</taxon>
        <taxon>Tevenvirinae</taxon>
        <taxon>Tequatrovirus</taxon>
        <taxon>Tequatrovirus pss1</taxon>
    </lineage>
</organism>
<proteinExistence type="predicted"/>
<name>A0A097BWW4_9CAUD</name>
<dbReference type="InterPro" id="IPR055861">
    <property type="entry name" value="DUF7438"/>
</dbReference>
<evidence type="ECO:0000313" key="1">
    <source>
        <dbReference type="EMBL" id="AIS73433.1"/>
    </source>
</evidence>
<keyword evidence="2" id="KW-1185">Reference proteome</keyword>
<evidence type="ECO:0000313" key="2">
    <source>
        <dbReference type="Proteomes" id="UP000029884"/>
    </source>
</evidence>
<dbReference type="Proteomes" id="UP000029884">
    <property type="component" value="Segment"/>
</dbReference>
<dbReference type="EMBL" id="KM501444">
    <property type="protein sequence ID" value="AIS73433.1"/>
    <property type="molecule type" value="Genomic_DNA"/>
</dbReference>